<dbReference type="Proteomes" id="UP000199029">
    <property type="component" value="Unassembled WGS sequence"/>
</dbReference>
<dbReference type="OrthoDB" id="828029at2"/>
<protein>
    <recommendedName>
        <fullName evidence="3">PBP superfamily domain-containing protein</fullName>
    </recommendedName>
</protein>
<name>A0A1I5Y1E4_HYMAR</name>
<dbReference type="EMBL" id="FOXS01000002">
    <property type="protein sequence ID" value="SFQ38029.1"/>
    <property type="molecule type" value="Genomic_DNA"/>
</dbReference>
<organism evidence="1 2">
    <name type="scientific">Hymenobacter arizonensis</name>
    <name type="common">Siccationidurans arizonensis</name>
    <dbReference type="NCBI Taxonomy" id="1227077"/>
    <lineage>
        <taxon>Bacteria</taxon>
        <taxon>Pseudomonadati</taxon>
        <taxon>Bacteroidota</taxon>
        <taxon>Cytophagia</taxon>
        <taxon>Cytophagales</taxon>
        <taxon>Hymenobacteraceae</taxon>
        <taxon>Hymenobacter</taxon>
    </lineage>
</organism>
<keyword evidence="2" id="KW-1185">Reference proteome</keyword>
<reference evidence="2" key="1">
    <citation type="submission" date="2016-10" db="EMBL/GenBank/DDBJ databases">
        <authorList>
            <person name="Varghese N."/>
            <person name="Submissions S."/>
        </authorList>
    </citation>
    <scope>NUCLEOTIDE SEQUENCE [LARGE SCALE GENOMIC DNA]</scope>
    <source>
        <strain evidence="2">OR362-8,ATCC BAA-1266,JCM 13504</strain>
    </source>
</reference>
<evidence type="ECO:0000313" key="2">
    <source>
        <dbReference type="Proteomes" id="UP000199029"/>
    </source>
</evidence>
<dbReference type="Gene3D" id="3.40.190.10">
    <property type="entry name" value="Periplasmic binding protein-like II"/>
    <property type="match status" value="1"/>
</dbReference>
<dbReference type="RefSeq" id="WP_092672272.1">
    <property type="nucleotide sequence ID" value="NZ_FOXS01000002.1"/>
</dbReference>
<accession>A0A1I5Y1E4</accession>
<dbReference type="AlphaFoldDB" id="A0A1I5Y1E4"/>
<evidence type="ECO:0000313" key="1">
    <source>
        <dbReference type="EMBL" id="SFQ38029.1"/>
    </source>
</evidence>
<proteinExistence type="predicted"/>
<evidence type="ECO:0008006" key="3">
    <source>
        <dbReference type="Google" id="ProtNLM"/>
    </source>
</evidence>
<sequence length="134" mass="14617">MVHCRAPARAQDLNLVVIGNGKGVPPEMKLEQLRSTMKGEKLRWPDGSKVVIALLKTTTPIGQNTSKKIYNMSANELNKYWLALVFQGKADAPNFFNSEAELTDFVAQTTGAIGVVNQPAPSSKTITIDGKKFL</sequence>
<dbReference type="STRING" id="1227077.SAMN04515668_2162"/>
<dbReference type="SUPFAM" id="SSF53850">
    <property type="entry name" value="Periplasmic binding protein-like II"/>
    <property type="match status" value="1"/>
</dbReference>
<gene>
    <name evidence="1" type="ORF">SAMN04515668_2162</name>
</gene>